<reference evidence="1" key="1">
    <citation type="journal article" date="2021" name="Nat. Commun.">
        <title>Genetic determinants of endophytism in the Arabidopsis root mycobiome.</title>
        <authorList>
            <person name="Mesny F."/>
            <person name="Miyauchi S."/>
            <person name="Thiergart T."/>
            <person name="Pickel B."/>
            <person name="Atanasova L."/>
            <person name="Karlsson M."/>
            <person name="Huettel B."/>
            <person name="Barry K.W."/>
            <person name="Haridas S."/>
            <person name="Chen C."/>
            <person name="Bauer D."/>
            <person name="Andreopoulos W."/>
            <person name="Pangilinan J."/>
            <person name="LaButti K."/>
            <person name="Riley R."/>
            <person name="Lipzen A."/>
            <person name="Clum A."/>
            <person name="Drula E."/>
            <person name="Henrissat B."/>
            <person name="Kohler A."/>
            <person name="Grigoriev I.V."/>
            <person name="Martin F.M."/>
            <person name="Hacquard S."/>
        </authorList>
    </citation>
    <scope>NUCLEOTIDE SEQUENCE</scope>
    <source>
        <strain evidence="1">MPI-CAGE-AT-0016</strain>
    </source>
</reference>
<protein>
    <submittedName>
        <fullName evidence="1">Uncharacterized protein</fullName>
    </submittedName>
</protein>
<evidence type="ECO:0000313" key="2">
    <source>
        <dbReference type="Proteomes" id="UP000813385"/>
    </source>
</evidence>
<gene>
    <name evidence="1" type="ORF">B0T11DRAFT_288226</name>
</gene>
<dbReference type="Proteomes" id="UP000813385">
    <property type="component" value="Unassembled WGS sequence"/>
</dbReference>
<dbReference type="EMBL" id="JAGPXD010000005">
    <property type="protein sequence ID" value="KAH7354208.1"/>
    <property type="molecule type" value="Genomic_DNA"/>
</dbReference>
<keyword evidence="2" id="KW-1185">Reference proteome</keyword>
<name>A0A8K0T962_9PEZI</name>
<organism evidence="1 2">
    <name type="scientific">Plectosphaerella cucumerina</name>
    <dbReference type="NCBI Taxonomy" id="40658"/>
    <lineage>
        <taxon>Eukaryota</taxon>
        <taxon>Fungi</taxon>
        <taxon>Dikarya</taxon>
        <taxon>Ascomycota</taxon>
        <taxon>Pezizomycotina</taxon>
        <taxon>Sordariomycetes</taxon>
        <taxon>Hypocreomycetidae</taxon>
        <taxon>Glomerellales</taxon>
        <taxon>Plectosphaerellaceae</taxon>
        <taxon>Plectosphaerella</taxon>
    </lineage>
</organism>
<dbReference type="AlphaFoldDB" id="A0A8K0T962"/>
<evidence type="ECO:0000313" key="1">
    <source>
        <dbReference type="EMBL" id="KAH7354208.1"/>
    </source>
</evidence>
<comment type="caution">
    <text evidence="1">The sequence shown here is derived from an EMBL/GenBank/DDBJ whole genome shotgun (WGS) entry which is preliminary data.</text>
</comment>
<proteinExistence type="predicted"/>
<accession>A0A8K0T962</accession>
<sequence>MINRGFVIGFFLASRLGADAVAVGSVRPSTLANKGRRDGLCSIRKVCTCLLPAISPLSPFLLRLYTSMHLCHWIGTYVRDCQTTISNSLHV</sequence>